<keyword evidence="2" id="KW-1185">Reference proteome</keyword>
<dbReference type="GeneID" id="17042172"/>
<evidence type="ECO:0000313" key="2">
    <source>
        <dbReference type="Proteomes" id="UP000007264"/>
    </source>
</evidence>
<dbReference type="RefSeq" id="XP_005648718.1">
    <property type="nucleotide sequence ID" value="XM_005648661.1"/>
</dbReference>
<gene>
    <name evidence="1" type="ORF">COCSUDRAFT_62686</name>
</gene>
<reference evidence="1 2" key="1">
    <citation type="journal article" date="2012" name="Genome Biol.">
        <title>The genome of the polar eukaryotic microalga coccomyxa subellipsoidea reveals traits of cold adaptation.</title>
        <authorList>
            <person name="Blanc G."/>
            <person name="Agarkova I."/>
            <person name="Grimwood J."/>
            <person name="Kuo A."/>
            <person name="Brueggeman A."/>
            <person name="Dunigan D."/>
            <person name="Gurnon J."/>
            <person name="Ladunga I."/>
            <person name="Lindquist E."/>
            <person name="Lucas S."/>
            <person name="Pangilinan J."/>
            <person name="Proschold T."/>
            <person name="Salamov A."/>
            <person name="Schmutz J."/>
            <person name="Weeks D."/>
            <person name="Yamada T."/>
            <person name="Claverie J.M."/>
            <person name="Grigoriev I."/>
            <person name="Van Etten J."/>
            <person name="Lomsadze A."/>
            <person name="Borodovsky M."/>
        </authorList>
    </citation>
    <scope>NUCLEOTIDE SEQUENCE [LARGE SCALE GENOMIC DNA]</scope>
    <source>
        <strain evidence="1 2">C-169</strain>
    </source>
</reference>
<comment type="caution">
    <text evidence="1">The sequence shown here is derived from an EMBL/GenBank/DDBJ whole genome shotgun (WGS) entry which is preliminary data.</text>
</comment>
<sequence>MCIEQEIAMEQATALLQDSMMDVQLASQAAANPEALSPEHTPRVSCICADADRRAEEVSTLARAHPWAHAAPGDGLITAGALIRQLSRSPPPPPRNRRT</sequence>
<dbReference type="OrthoDB" id="10617151at2759"/>
<name>I0Z0K5_COCSC</name>
<accession>I0Z0K5</accession>
<proteinExistence type="predicted"/>
<dbReference type="KEGG" id="csl:COCSUDRAFT_62686"/>
<organism evidence="1 2">
    <name type="scientific">Coccomyxa subellipsoidea (strain C-169)</name>
    <name type="common">Green microalga</name>
    <dbReference type="NCBI Taxonomy" id="574566"/>
    <lineage>
        <taxon>Eukaryota</taxon>
        <taxon>Viridiplantae</taxon>
        <taxon>Chlorophyta</taxon>
        <taxon>core chlorophytes</taxon>
        <taxon>Trebouxiophyceae</taxon>
        <taxon>Trebouxiophyceae incertae sedis</taxon>
        <taxon>Coccomyxaceae</taxon>
        <taxon>Coccomyxa</taxon>
        <taxon>Coccomyxa subellipsoidea</taxon>
    </lineage>
</organism>
<dbReference type="Proteomes" id="UP000007264">
    <property type="component" value="Unassembled WGS sequence"/>
</dbReference>
<dbReference type="AlphaFoldDB" id="I0Z0K5"/>
<protein>
    <submittedName>
        <fullName evidence="1">Uncharacterized protein</fullName>
    </submittedName>
</protein>
<dbReference type="EMBL" id="AGSI01000006">
    <property type="protein sequence ID" value="EIE24174.1"/>
    <property type="molecule type" value="Genomic_DNA"/>
</dbReference>
<evidence type="ECO:0000313" key="1">
    <source>
        <dbReference type="EMBL" id="EIE24174.1"/>
    </source>
</evidence>